<dbReference type="EMBL" id="RDQH01000337">
    <property type="protein sequence ID" value="RXH83080.1"/>
    <property type="molecule type" value="Genomic_DNA"/>
</dbReference>
<name>A0A498IIQ2_MALDO</name>
<dbReference type="AlphaFoldDB" id="A0A498IIQ2"/>
<organism evidence="1 2">
    <name type="scientific">Malus domestica</name>
    <name type="common">Apple</name>
    <name type="synonym">Pyrus malus</name>
    <dbReference type="NCBI Taxonomy" id="3750"/>
    <lineage>
        <taxon>Eukaryota</taxon>
        <taxon>Viridiplantae</taxon>
        <taxon>Streptophyta</taxon>
        <taxon>Embryophyta</taxon>
        <taxon>Tracheophyta</taxon>
        <taxon>Spermatophyta</taxon>
        <taxon>Magnoliopsida</taxon>
        <taxon>eudicotyledons</taxon>
        <taxon>Gunneridae</taxon>
        <taxon>Pentapetalae</taxon>
        <taxon>rosids</taxon>
        <taxon>fabids</taxon>
        <taxon>Rosales</taxon>
        <taxon>Rosaceae</taxon>
        <taxon>Amygdaloideae</taxon>
        <taxon>Maleae</taxon>
        <taxon>Malus</taxon>
    </lineage>
</organism>
<evidence type="ECO:0000313" key="2">
    <source>
        <dbReference type="Proteomes" id="UP000290289"/>
    </source>
</evidence>
<sequence length="99" mass="10784">MLSTATQTSPKLNVDGCRKDPLTFTRAGGVLRNSLELGILGHLFGIKTCLNKGFQCLLLEFDSAISVHLISHGATNNHPNGEFIQACRAILLCDWKCNI</sequence>
<dbReference type="Proteomes" id="UP000290289">
    <property type="component" value="Chromosome 11"/>
</dbReference>
<keyword evidence="2" id="KW-1185">Reference proteome</keyword>
<comment type="caution">
    <text evidence="1">The sequence shown here is derived from an EMBL/GenBank/DDBJ whole genome shotgun (WGS) entry which is preliminary data.</text>
</comment>
<gene>
    <name evidence="1" type="ORF">DVH24_003578</name>
</gene>
<protein>
    <recommendedName>
        <fullName evidence="3">RNase H type-1 domain-containing protein</fullName>
    </recommendedName>
</protein>
<reference evidence="1 2" key="1">
    <citation type="submission" date="2018-10" db="EMBL/GenBank/DDBJ databases">
        <title>A high-quality apple genome assembly.</title>
        <authorList>
            <person name="Hu J."/>
        </authorList>
    </citation>
    <scope>NUCLEOTIDE SEQUENCE [LARGE SCALE GENOMIC DNA]</scope>
    <source>
        <strain evidence="2">cv. HFTH1</strain>
        <tissue evidence="1">Young leaf</tissue>
    </source>
</reference>
<accession>A0A498IIQ2</accession>
<proteinExistence type="predicted"/>
<evidence type="ECO:0000313" key="1">
    <source>
        <dbReference type="EMBL" id="RXH83080.1"/>
    </source>
</evidence>
<evidence type="ECO:0008006" key="3">
    <source>
        <dbReference type="Google" id="ProtNLM"/>
    </source>
</evidence>